<proteinExistence type="predicted"/>
<evidence type="ECO:0000313" key="2">
    <source>
        <dbReference type="Proteomes" id="UP001196870"/>
    </source>
</evidence>
<protein>
    <submittedName>
        <fullName evidence="1">Uncharacterized protein</fullName>
    </submittedName>
</protein>
<dbReference type="EMBL" id="JAAGBB010000020">
    <property type="protein sequence ID" value="MBR0666066.1"/>
    <property type="molecule type" value="Genomic_DNA"/>
</dbReference>
<evidence type="ECO:0000313" key="1">
    <source>
        <dbReference type="EMBL" id="MBR0666066.1"/>
    </source>
</evidence>
<reference evidence="2" key="1">
    <citation type="journal article" date="2021" name="Syst. Appl. Microbiol.">
        <title>Roseomonas hellenica sp. nov., isolated from roots of wild-growing Alkanna tinctoria.</title>
        <authorList>
            <person name="Rat A."/>
            <person name="Naranjo H.D."/>
            <person name="Lebbe L."/>
            <person name="Cnockaert M."/>
            <person name="Krigas N."/>
            <person name="Grigoriadou K."/>
            <person name="Maloupa E."/>
            <person name="Willems A."/>
        </authorList>
    </citation>
    <scope>NUCLEOTIDE SEQUENCE [LARGE SCALE GENOMIC DNA]</scope>
    <source>
        <strain evidence="2">LMG 31523</strain>
    </source>
</reference>
<dbReference type="RefSeq" id="WP_211853741.1">
    <property type="nucleotide sequence ID" value="NZ_JAAGBB010000020.1"/>
</dbReference>
<sequence length="71" mass="7632">MTDSEHALLLAMARAVISLLDDSAQEMDAHYAQAIQRLAEGIKARRPPSASPSWSAQPRICLAEQGAVLSD</sequence>
<comment type="caution">
    <text evidence="1">The sequence shown here is derived from an EMBL/GenBank/DDBJ whole genome shotgun (WGS) entry which is preliminary data.</text>
</comment>
<gene>
    <name evidence="1" type="ORF">GXW71_17025</name>
</gene>
<name>A0ABS5F0I3_9PROT</name>
<organism evidence="1 2">
    <name type="scientific">Plastoroseomonas hellenica</name>
    <dbReference type="NCBI Taxonomy" id="2687306"/>
    <lineage>
        <taxon>Bacteria</taxon>
        <taxon>Pseudomonadati</taxon>
        <taxon>Pseudomonadota</taxon>
        <taxon>Alphaproteobacteria</taxon>
        <taxon>Acetobacterales</taxon>
        <taxon>Acetobacteraceae</taxon>
        <taxon>Plastoroseomonas</taxon>
    </lineage>
</organism>
<dbReference type="Proteomes" id="UP001196870">
    <property type="component" value="Unassembled WGS sequence"/>
</dbReference>
<accession>A0ABS5F0I3</accession>
<keyword evidence="2" id="KW-1185">Reference proteome</keyword>